<feature type="domain" description="DUF7600" evidence="2">
    <location>
        <begin position="514"/>
        <end position="669"/>
    </location>
</feature>
<feature type="compositionally biased region" description="Polar residues" evidence="1">
    <location>
        <begin position="268"/>
        <end position="283"/>
    </location>
</feature>
<feature type="region of interest" description="Disordered" evidence="1">
    <location>
        <begin position="184"/>
        <end position="254"/>
    </location>
</feature>
<feature type="compositionally biased region" description="Low complexity" evidence="1">
    <location>
        <begin position="290"/>
        <end position="299"/>
    </location>
</feature>
<feature type="region of interest" description="Disordered" evidence="1">
    <location>
        <begin position="266"/>
        <end position="333"/>
    </location>
</feature>
<gene>
    <name evidence="3" type="ORF">B0H67DRAFT_567835</name>
</gene>
<feature type="compositionally biased region" description="Low complexity" evidence="1">
    <location>
        <begin position="239"/>
        <end position="248"/>
    </location>
</feature>
<organism evidence="3 4">
    <name type="scientific">Lasiosphaeris hirsuta</name>
    <dbReference type="NCBI Taxonomy" id="260670"/>
    <lineage>
        <taxon>Eukaryota</taxon>
        <taxon>Fungi</taxon>
        <taxon>Dikarya</taxon>
        <taxon>Ascomycota</taxon>
        <taxon>Pezizomycotina</taxon>
        <taxon>Sordariomycetes</taxon>
        <taxon>Sordariomycetidae</taxon>
        <taxon>Sordariales</taxon>
        <taxon>Lasiosphaeriaceae</taxon>
        <taxon>Lasiosphaeris</taxon>
    </lineage>
</organism>
<evidence type="ECO:0000313" key="3">
    <source>
        <dbReference type="EMBL" id="KAK0724397.1"/>
    </source>
</evidence>
<sequence length="1151" mass="127390">MPELPVPSCCLCVQRINCRRGGPEVPLQKLDWRSEVRAVRSTRAKEQPYLTGIGWVRVLPGTGTENTVLHADRNPDVSYQMRAETPEASVKAHSLYFGSRRHWVFPIHNACWELLLERVAGSQLAKRDLIAERLFNLLASMPFDRMGLLMSWNYSRRSKWLPVAPENPSPKFLLADPTLLRFRVLPPSPPPPPGQAWLGEEDMEPEPTADIGEALRSPADDAQPTAEGPQGIAEESTAQPSEEPVEPSQQPPETLPEADLQVLAEAPQETTEVSPETVVSSQKPAEPSHAPSETSPESSKPAEEPTAEPKESAALTREDPELNSQAEPGEQQPGVLAADIEAEMTDDISECTPPSQDVFSILPAEMNIALLSFLSTADICNFRLASRTIAELSDPDELPPAFWASRFQHDHEMSFYTAGGPPPANLAPKKWRELYVKIKGELENTSFSGHLRSRRLIWDSIEPLFEYMTAPEPTYPTDLLPRDTAGAVGGAIVRAERMADQPDLYLNALGGTHLLGTQVLRVPTDEERATYKSWAIGVSFRRVVRQDFICGLRLLFSLEDEDSSDDRHFREVSRIGFCTPHCEKKIKVDSSDRLVGIKVASSVNGLLALRCVLQRADSEDQGPSESYAGCFDTSFSGIGVATLYPRSGSTLSSIRVGLDAWKVISIQLLEDWGSSLKPPEPEPLGFKEPVAEETPPIQLLEDWANKQLDPEPSTSEEPAPEQDPKKSRPMAAVLWSPIPPCTTGTTFSVPSDAATETQGLSSEFRLNINFGGIDGEDLSYITAVAVYMDGQLGHFIKGIGIFKHSWMDERSYGSKTSHENPFSRRRRLPRLMFPINGSGGERINQIKVMLEKPPAGAAPGDIGEDSTVARYGEIQALEISTTFDRTFSARMYNSPEHADFESPKPPVTANMETAVLTPPKGQTMTGMLVRMKHSARFFETISIQSQSLPPIPPTTFPSESRWDPAKSHMLPLTPTILESAFPARGPFYRPGGVFINSVSLHSVRRIGISSGATSSAPICNSRRSFHVSGLKFFFWDTDEPVYLGQWINQVESLEVERGERVTGIEVWHSQHPVWGRSSLHPRRFNGKIRGLKIETTRGEKTVHLDRMGNRVRVRFSDEGSELVILFVSLHSLFPYGRRCVLTVTDGVGVEF</sequence>
<reference evidence="3" key="1">
    <citation type="submission" date="2023-06" db="EMBL/GenBank/DDBJ databases">
        <title>Genome-scale phylogeny and comparative genomics of the fungal order Sordariales.</title>
        <authorList>
            <consortium name="Lawrence Berkeley National Laboratory"/>
            <person name="Hensen N."/>
            <person name="Bonometti L."/>
            <person name="Westerberg I."/>
            <person name="Brannstrom I.O."/>
            <person name="Guillou S."/>
            <person name="Cros-Aarteil S."/>
            <person name="Calhoun S."/>
            <person name="Haridas S."/>
            <person name="Kuo A."/>
            <person name="Mondo S."/>
            <person name="Pangilinan J."/>
            <person name="Riley R."/>
            <person name="Labutti K."/>
            <person name="Andreopoulos B."/>
            <person name="Lipzen A."/>
            <person name="Chen C."/>
            <person name="Yanf M."/>
            <person name="Daum C."/>
            <person name="Ng V."/>
            <person name="Clum A."/>
            <person name="Steindorff A."/>
            <person name="Ohm R."/>
            <person name="Martin F."/>
            <person name="Silar P."/>
            <person name="Natvig D."/>
            <person name="Lalanne C."/>
            <person name="Gautier V."/>
            <person name="Ament-Velasquez S.L."/>
            <person name="Kruys A."/>
            <person name="Hutchinson M.I."/>
            <person name="Powell A.J."/>
            <person name="Barry K."/>
            <person name="Miller A.N."/>
            <person name="Grigoriev I.V."/>
            <person name="Debuchy R."/>
            <person name="Gladieux P."/>
            <person name="Thoren M.H."/>
            <person name="Johannesson H."/>
        </authorList>
    </citation>
    <scope>NUCLEOTIDE SEQUENCE</scope>
    <source>
        <strain evidence="3">SMH4607-1</strain>
    </source>
</reference>
<dbReference type="Proteomes" id="UP001172102">
    <property type="component" value="Unassembled WGS sequence"/>
</dbReference>
<dbReference type="PANTHER" id="PTHR24216:SF65">
    <property type="entry name" value="PAXILLIN-LIKE PROTEIN 1"/>
    <property type="match status" value="1"/>
</dbReference>
<keyword evidence="4" id="KW-1185">Reference proteome</keyword>
<comment type="caution">
    <text evidence="3">The sequence shown here is derived from an EMBL/GenBank/DDBJ whole genome shotgun (WGS) entry which is preliminary data.</text>
</comment>
<dbReference type="InterPro" id="IPR056021">
    <property type="entry name" value="DUF7600"/>
</dbReference>
<evidence type="ECO:0000256" key="1">
    <source>
        <dbReference type="SAM" id="MobiDB-lite"/>
    </source>
</evidence>
<feature type="compositionally biased region" description="Basic and acidic residues" evidence="1">
    <location>
        <begin position="300"/>
        <end position="320"/>
    </location>
</feature>
<dbReference type="PANTHER" id="PTHR24216">
    <property type="entry name" value="PAXILLIN-RELATED"/>
    <property type="match status" value="1"/>
</dbReference>
<dbReference type="AlphaFoldDB" id="A0AA40AYM9"/>
<name>A0AA40AYM9_9PEZI</name>
<evidence type="ECO:0000313" key="4">
    <source>
        <dbReference type="Proteomes" id="UP001172102"/>
    </source>
</evidence>
<evidence type="ECO:0000259" key="2">
    <source>
        <dbReference type="Pfam" id="PF24539"/>
    </source>
</evidence>
<feature type="region of interest" description="Disordered" evidence="1">
    <location>
        <begin position="708"/>
        <end position="729"/>
    </location>
</feature>
<protein>
    <recommendedName>
        <fullName evidence="2">DUF7600 domain-containing protein</fullName>
    </recommendedName>
</protein>
<dbReference type="Pfam" id="PF24539">
    <property type="entry name" value="DUF7600"/>
    <property type="match status" value="1"/>
</dbReference>
<dbReference type="EMBL" id="JAUKUA010000002">
    <property type="protein sequence ID" value="KAK0724397.1"/>
    <property type="molecule type" value="Genomic_DNA"/>
</dbReference>
<dbReference type="SUPFAM" id="SSF81383">
    <property type="entry name" value="F-box domain"/>
    <property type="match status" value="1"/>
</dbReference>
<accession>A0AA40AYM9</accession>
<dbReference type="InterPro" id="IPR036047">
    <property type="entry name" value="F-box-like_dom_sf"/>
</dbReference>
<proteinExistence type="predicted"/>